<reference evidence="1" key="1">
    <citation type="submission" date="2021-06" db="EMBL/GenBank/DDBJ databases">
        <authorList>
            <person name="Kallberg Y."/>
            <person name="Tangrot J."/>
            <person name="Rosling A."/>
        </authorList>
    </citation>
    <scope>NUCLEOTIDE SEQUENCE</scope>
    <source>
        <strain evidence="1">IN212</strain>
    </source>
</reference>
<accession>A0A9N9HCC3</accession>
<comment type="caution">
    <text evidence="1">The sequence shown here is derived from an EMBL/GenBank/DDBJ whole genome shotgun (WGS) entry which is preliminary data.</text>
</comment>
<sequence length="182" mass="20776">PNVPLILPNDSEEAIRFNASINLNKKLFSSNYSAPVTKLLECARKCFRINGHDPDLMDTIPEKLKTLNIKKIQVVEMQLPLSHRKVTSGDQDTQDFLLRTVEAYRVILNASEGFSNEEYDELKRKIAIEGETMDMSIKRVRIFGQKQETMEEIMDMGVVTAGSFGQKEKIMEKTMDMDIITT</sequence>
<dbReference type="AlphaFoldDB" id="A0A9N9HCC3"/>
<proteinExistence type="predicted"/>
<dbReference type="EMBL" id="CAJVPZ010015270">
    <property type="protein sequence ID" value="CAG8664731.1"/>
    <property type="molecule type" value="Genomic_DNA"/>
</dbReference>
<keyword evidence="2" id="KW-1185">Reference proteome</keyword>
<dbReference type="Proteomes" id="UP000789396">
    <property type="component" value="Unassembled WGS sequence"/>
</dbReference>
<gene>
    <name evidence="1" type="ORF">RFULGI_LOCUS8992</name>
</gene>
<dbReference type="OrthoDB" id="2330751at2759"/>
<evidence type="ECO:0000313" key="2">
    <source>
        <dbReference type="Proteomes" id="UP000789396"/>
    </source>
</evidence>
<feature type="non-terminal residue" evidence="1">
    <location>
        <position position="182"/>
    </location>
</feature>
<name>A0A9N9HCC3_9GLOM</name>
<evidence type="ECO:0000313" key="1">
    <source>
        <dbReference type="EMBL" id="CAG8664731.1"/>
    </source>
</evidence>
<protein>
    <submittedName>
        <fullName evidence="1">13078_t:CDS:1</fullName>
    </submittedName>
</protein>
<organism evidence="1 2">
    <name type="scientific">Racocetra fulgida</name>
    <dbReference type="NCBI Taxonomy" id="60492"/>
    <lineage>
        <taxon>Eukaryota</taxon>
        <taxon>Fungi</taxon>
        <taxon>Fungi incertae sedis</taxon>
        <taxon>Mucoromycota</taxon>
        <taxon>Glomeromycotina</taxon>
        <taxon>Glomeromycetes</taxon>
        <taxon>Diversisporales</taxon>
        <taxon>Gigasporaceae</taxon>
        <taxon>Racocetra</taxon>
    </lineage>
</organism>